<dbReference type="OMA" id="NLRHRIY"/>
<sequence length="404" mass="45088">MGDCRNTTRHRVITAKIVIYSCYSAFILSSLEAVGRGWGARLQTVPGNAGLKPSEGIVRAVQARSRDRFSMEQAQQFQIQQPPHSQLPQPQPPQQPQQPQSHQLSQQSQQPTEIQPNPQTQQSQQSQQLQQIPPSPQAQPPQQPQQPSQPQPPGQSIIEIPPAYPPLPAPPDATYRTETEAVQAIKTFAQDHGYAVITKRTNKGREGKIEAIYLTCDQGQVYQSTAKERQREPSRRTGCPFSIRISHHKTDNLWHVKVRDPSHNHGPSRPGSHPSIRREEISQKTQYIKALLDINMPPSQILKQLRHVDPTTVIQIRDIYNLRHRIYQGKPPVPAVVISDFKQSPLKKRRGQANSDNLSSGEASTSGAVESGLGDDQGVATPVSGVRVTQDMHTPEQLLYDTLF</sequence>
<organism evidence="4 5">
    <name type="scientific">Emericella nidulans (strain FGSC A4 / ATCC 38163 / CBS 112.46 / NRRL 194 / M139)</name>
    <name type="common">Aspergillus nidulans</name>
    <dbReference type="NCBI Taxonomy" id="227321"/>
    <lineage>
        <taxon>Eukaryota</taxon>
        <taxon>Fungi</taxon>
        <taxon>Dikarya</taxon>
        <taxon>Ascomycota</taxon>
        <taxon>Pezizomycotina</taxon>
        <taxon>Eurotiomycetes</taxon>
        <taxon>Eurotiomycetidae</taxon>
        <taxon>Eurotiales</taxon>
        <taxon>Aspergillaceae</taxon>
        <taxon>Aspergillus</taxon>
        <taxon>Aspergillus subgen. Nidulantes</taxon>
    </lineage>
</organism>
<feature type="region of interest" description="Disordered" evidence="2">
    <location>
        <begin position="345"/>
        <end position="381"/>
    </location>
</feature>
<feature type="domain" description="FAR1" evidence="3">
    <location>
        <begin position="186"/>
        <end position="265"/>
    </location>
</feature>
<feature type="region of interest" description="Disordered" evidence="2">
    <location>
        <begin position="65"/>
        <end position="174"/>
    </location>
</feature>
<reference evidence="5" key="1">
    <citation type="journal article" date="2005" name="Nature">
        <title>Sequencing of Aspergillus nidulans and comparative analysis with A. fumigatus and A. oryzae.</title>
        <authorList>
            <person name="Galagan J.E."/>
            <person name="Calvo S.E."/>
            <person name="Cuomo C."/>
            <person name="Ma L.J."/>
            <person name="Wortman J.R."/>
            <person name="Batzoglou S."/>
            <person name="Lee S.I."/>
            <person name="Basturkmen M."/>
            <person name="Spevak C.C."/>
            <person name="Clutterbuck J."/>
            <person name="Kapitonov V."/>
            <person name="Jurka J."/>
            <person name="Scazzocchio C."/>
            <person name="Farman M."/>
            <person name="Butler J."/>
            <person name="Purcell S."/>
            <person name="Harris S."/>
            <person name="Braus G.H."/>
            <person name="Draht O."/>
            <person name="Busch S."/>
            <person name="D'Enfert C."/>
            <person name="Bouchier C."/>
            <person name="Goldman G.H."/>
            <person name="Bell-Pedersen D."/>
            <person name="Griffiths-Jones S."/>
            <person name="Doonan J.H."/>
            <person name="Yu J."/>
            <person name="Vienken K."/>
            <person name="Pain A."/>
            <person name="Freitag M."/>
            <person name="Selker E.U."/>
            <person name="Archer D.B."/>
            <person name="Penalva M.A."/>
            <person name="Oakley B.R."/>
            <person name="Momany M."/>
            <person name="Tanaka T."/>
            <person name="Kumagai T."/>
            <person name="Asai K."/>
            <person name="Machida M."/>
            <person name="Nierman W.C."/>
            <person name="Denning D.W."/>
            <person name="Caddick M."/>
            <person name="Hynes M."/>
            <person name="Paoletti M."/>
            <person name="Fischer R."/>
            <person name="Miller B."/>
            <person name="Dyer P."/>
            <person name="Sachs M.S."/>
            <person name="Osmani S.A."/>
            <person name="Birren B.W."/>
        </authorList>
    </citation>
    <scope>NUCLEOTIDE SEQUENCE [LARGE SCALE GENOMIC DNA]</scope>
    <source>
        <strain evidence="5">FGSC A4 / ATCC 38163 / CBS 112.46 / NRRL 194 / M139</strain>
    </source>
</reference>
<dbReference type="EMBL" id="BN001308">
    <property type="protein sequence ID" value="CBF88644.1"/>
    <property type="molecule type" value="Genomic_DNA"/>
</dbReference>
<dbReference type="eggNOG" id="ENOG502QVJ3">
    <property type="taxonomic scope" value="Eukaryota"/>
</dbReference>
<evidence type="ECO:0000313" key="5">
    <source>
        <dbReference type="Proteomes" id="UP000000560"/>
    </source>
</evidence>
<reference evidence="5" key="2">
    <citation type="journal article" date="2009" name="Fungal Genet. Biol.">
        <title>The 2008 update of the Aspergillus nidulans genome annotation: a community effort.</title>
        <authorList>
            <person name="Wortman J.R."/>
            <person name="Gilsenan J.M."/>
            <person name="Joardar V."/>
            <person name="Deegan J."/>
            <person name="Clutterbuck J."/>
            <person name="Andersen M.R."/>
            <person name="Archer D."/>
            <person name="Bencina M."/>
            <person name="Braus G."/>
            <person name="Coutinho P."/>
            <person name="von Dohren H."/>
            <person name="Doonan J."/>
            <person name="Driessen A.J."/>
            <person name="Durek P."/>
            <person name="Espeso E."/>
            <person name="Fekete E."/>
            <person name="Flipphi M."/>
            <person name="Estrada C.G."/>
            <person name="Geysens S."/>
            <person name="Goldman G."/>
            <person name="de Groot P.W."/>
            <person name="Hansen K."/>
            <person name="Harris S.D."/>
            <person name="Heinekamp T."/>
            <person name="Helmstaedt K."/>
            <person name="Henrissat B."/>
            <person name="Hofmann G."/>
            <person name="Homan T."/>
            <person name="Horio T."/>
            <person name="Horiuchi H."/>
            <person name="James S."/>
            <person name="Jones M."/>
            <person name="Karaffa L."/>
            <person name="Karanyi Z."/>
            <person name="Kato M."/>
            <person name="Keller N."/>
            <person name="Kelly D.E."/>
            <person name="Kiel J.A."/>
            <person name="Kim J.M."/>
            <person name="van der Klei I.J."/>
            <person name="Klis F.M."/>
            <person name="Kovalchuk A."/>
            <person name="Krasevec N."/>
            <person name="Kubicek C.P."/>
            <person name="Liu B."/>
            <person name="Maccabe A."/>
            <person name="Meyer V."/>
            <person name="Mirabito P."/>
            <person name="Miskei M."/>
            <person name="Mos M."/>
            <person name="Mullins J."/>
            <person name="Nelson D.R."/>
            <person name="Nielsen J."/>
            <person name="Oakley B.R."/>
            <person name="Osmani S.A."/>
            <person name="Pakula T."/>
            <person name="Paszewski A."/>
            <person name="Paulsen I."/>
            <person name="Pilsyk S."/>
            <person name="Pocsi I."/>
            <person name="Punt P.J."/>
            <person name="Ram A.F."/>
            <person name="Ren Q."/>
            <person name="Robellet X."/>
            <person name="Robson G."/>
            <person name="Seiboth B."/>
            <person name="van Solingen P."/>
            <person name="Specht T."/>
            <person name="Sun J."/>
            <person name="Taheri-Talesh N."/>
            <person name="Takeshita N."/>
            <person name="Ussery D."/>
            <person name="vanKuyk P.A."/>
            <person name="Visser H."/>
            <person name="van de Vondervoort P.J."/>
            <person name="de Vries R.P."/>
            <person name="Walton J."/>
            <person name="Xiang X."/>
            <person name="Xiong Y."/>
            <person name="Zeng A.P."/>
            <person name="Brandt B.W."/>
            <person name="Cornell M.J."/>
            <person name="van den Hondel C.A."/>
            <person name="Visser J."/>
            <person name="Oliver S.G."/>
            <person name="Turner G."/>
        </authorList>
    </citation>
    <scope>GENOME REANNOTATION</scope>
    <source>
        <strain evidence="5">FGSC A4 / ATCC 38163 / CBS 112.46 / NRRL 194 / M139</strain>
    </source>
</reference>
<accession>C8VQ11</accession>
<dbReference type="HOGENOM" id="CLU_681567_0_0_1"/>
<dbReference type="PANTHER" id="PTHR43866:SF3">
    <property type="entry name" value="METHYLMALONATE-SEMIALDEHYDE DEHYDROGENASE [ACYLATING], MITOCHONDRIAL"/>
    <property type="match status" value="1"/>
</dbReference>
<feature type="region of interest" description="Disordered" evidence="2">
    <location>
        <begin position="258"/>
        <end position="278"/>
    </location>
</feature>
<keyword evidence="5" id="KW-1185">Reference proteome</keyword>
<evidence type="ECO:0000259" key="3">
    <source>
        <dbReference type="Pfam" id="PF03101"/>
    </source>
</evidence>
<proteinExistence type="inferred from homology"/>
<dbReference type="GO" id="GO:0004491">
    <property type="term" value="F:methylmalonate-semialdehyde dehydrogenase (acylating, NAD) activity"/>
    <property type="evidence" value="ECO:0007669"/>
    <property type="project" value="InterPro"/>
</dbReference>
<dbReference type="AlphaFoldDB" id="Q5BF21"/>
<dbReference type="STRING" id="227321.Q5BF21"/>
<protein>
    <recommendedName>
        <fullName evidence="3">FAR1 domain-containing protein</fullName>
    </recommendedName>
</protein>
<feature type="compositionally biased region" description="Pro residues" evidence="2">
    <location>
        <begin position="162"/>
        <end position="171"/>
    </location>
</feature>
<dbReference type="KEGG" id="ani:ANIA_00859"/>
<dbReference type="InParanoid" id="Q5BF21"/>
<dbReference type="OrthoDB" id="4815524at2759"/>
<evidence type="ECO:0000313" key="4">
    <source>
        <dbReference type="EMBL" id="CBF88644.1"/>
    </source>
</evidence>
<feature type="compositionally biased region" description="Pro residues" evidence="2">
    <location>
        <begin position="133"/>
        <end position="153"/>
    </location>
</feature>
<accession>Q5BF21</accession>
<dbReference type="Pfam" id="PF03101">
    <property type="entry name" value="FAR1"/>
    <property type="match status" value="1"/>
</dbReference>
<name>Q5BF21_EMENI</name>
<evidence type="ECO:0000256" key="1">
    <source>
        <dbReference type="ARBA" id="ARBA00009986"/>
    </source>
</evidence>
<gene>
    <name evidence="4" type="ORF">ANIA_00859</name>
</gene>
<feature type="compositionally biased region" description="Low complexity" evidence="2">
    <location>
        <begin position="73"/>
        <end position="88"/>
    </location>
</feature>
<dbReference type="Proteomes" id="UP000000560">
    <property type="component" value="Chromosome VIII"/>
</dbReference>
<comment type="similarity">
    <text evidence="1">Belongs to the aldehyde dehydrogenase family.</text>
</comment>
<feature type="compositionally biased region" description="Polar residues" evidence="2">
    <location>
        <begin position="352"/>
        <end position="368"/>
    </location>
</feature>
<dbReference type="PANTHER" id="PTHR43866">
    <property type="entry name" value="MALONATE-SEMIALDEHYDE DEHYDROGENASE"/>
    <property type="match status" value="1"/>
</dbReference>
<dbReference type="RefSeq" id="XP_658463.1">
    <property type="nucleotide sequence ID" value="XM_653371.1"/>
</dbReference>
<feature type="compositionally biased region" description="Low complexity" evidence="2">
    <location>
        <begin position="97"/>
        <end position="132"/>
    </location>
</feature>
<dbReference type="InterPro" id="IPR010061">
    <property type="entry name" value="MeMal-semiAld_DH"/>
</dbReference>
<dbReference type="GeneID" id="2876636"/>
<evidence type="ECO:0000256" key="2">
    <source>
        <dbReference type="SAM" id="MobiDB-lite"/>
    </source>
</evidence>
<dbReference type="InterPro" id="IPR004330">
    <property type="entry name" value="FAR1_DNA_bnd_dom"/>
</dbReference>